<dbReference type="InterPro" id="IPR003786">
    <property type="entry name" value="FdhD"/>
</dbReference>
<dbReference type="Pfam" id="PF02634">
    <property type="entry name" value="FdhD-NarQ"/>
    <property type="match status" value="1"/>
</dbReference>
<name>A0A2T0BM77_9CLOT</name>
<comment type="similarity">
    <text evidence="3">Belongs to the FdhD family.</text>
</comment>
<dbReference type="Gene3D" id="3.10.20.10">
    <property type="match status" value="1"/>
</dbReference>
<evidence type="ECO:0000313" key="5">
    <source>
        <dbReference type="Proteomes" id="UP000237798"/>
    </source>
</evidence>
<dbReference type="InterPro" id="IPR016193">
    <property type="entry name" value="Cytidine_deaminase-like"/>
</dbReference>
<keyword evidence="1 3" id="KW-0963">Cytoplasm</keyword>
<dbReference type="GO" id="GO:0097163">
    <property type="term" value="F:sulfur carrier activity"/>
    <property type="evidence" value="ECO:0007669"/>
    <property type="project" value="UniProtKB-UniRule"/>
</dbReference>
<reference evidence="4 5" key="1">
    <citation type="submission" date="2018-03" db="EMBL/GenBank/DDBJ databases">
        <title>Genome sequence of Clostridium luticellarii DSM 29923.</title>
        <authorList>
            <person name="Poehlein A."/>
            <person name="Daniel R."/>
        </authorList>
    </citation>
    <scope>NUCLEOTIDE SEQUENCE [LARGE SCALE GENOMIC DNA]</scope>
    <source>
        <strain evidence="4 5">DSM 29923</strain>
    </source>
</reference>
<evidence type="ECO:0000313" key="4">
    <source>
        <dbReference type="EMBL" id="PRR84977.1"/>
    </source>
</evidence>
<dbReference type="PANTHER" id="PTHR30592:SF1">
    <property type="entry name" value="SULFUR CARRIER PROTEIN FDHD"/>
    <property type="match status" value="1"/>
</dbReference>
<evidence type="ECO:0000256" key="2">
    <source>
        <dbReference type="ARBA" id="ARBA00023150"/>
    </source>
</evidence>
<evidence type="ECO:0000256" key="3">
    <source>
        <dbReference type="HAMAP-Rule" id="MF_00187"/>
    </source>
</evidence>
<dbReference type="EMBL" id="PVXP01000027">
    <property type="protein sequence ID" value="PRR84977.1"/>
    <property type="molecule type" value="Genomic_DNA"/>
</dbReference>
<comment type="function">
    <text evidence="3">Required for formate dehydrogenase (FDH) activity. Acts as a sulfur carrier protein that transfers sulfur from IscS to the molybdenum cofactor prior to its insertion into FDH.</text>
</comment>
<proteinExistence type="inferred from homology"/>
<dbReference type="AlphaFoldDB" id="A0A2T0BM77"/>
<keyword evidence="5" id="KW-1185">Reference proteome</keyword>
<dbReference type="GO" id="GO:0016783">
    <property type="term" value="F:sulfurtransferase activity"/>
    <property type="evidence" value="ECO:0007669"/>
    <property type="project" value="InterPro"/>
</dbReference>
<feature type="binding site" evidence="3">
    <location>
        <begin position="246"/>
        <end position="251"/>
    </location>
    <ligand>
        <name>Mo-bis(molybdopterin guanine dinucleotide)</name>
        <dbReference type="ChEBI" id="CHEBI:60539"/>
    </ligand>
</feature>
<evidence type="ECO:0000256" key="1">
    <source>
        <dbReference type="ARBA" id="ARBA00022490"/>
    </source>
</evidence>
<dbReference type="HAMAP" id="MF_00187">
    <property type="entry name" value="FdhD"/>
    <property type="match status" value="1"/>
</dbReference>
<accession>A0A2T0BM77</accession>
<dbReference type="PIRSF" id="PIRSF015626">
    <property type="entry name" value="FdhD"/>
    <property type="match status" value="1"/>
</dbReference>
<comment type="subcellular location">
    <subcellularLocation>
        <location evidence="3">Cytoplasm</location>
    </subcellularLocation>
</comment>
<comment type="caution">
    <text evidence="4">The sequence shown here is derived from an EMBL/GenBank/DDBJ whole genome shotgun (WGS) entry which is preliminary data.</text>
</comment>
<dbReference type="Gene3D" id="3.40.140.10">
    <property type="entry name" value="Cytidine Deaminase, domain 2"/>
    <property type="match status" value="1"/>
</dbReference>
<feature type="active site" description="Cysteine persulfide intermediate" evidence="3">
    <location>
        <position position="107"/>
    </location>
</feature>
<dbReference type="GO" id="GO:0005737">
    <property type="term" value="C:cytoplasm"/>
    <property type="evidence" value="ECO:0007669"/>
    <property type="project" value="UniProtKB-SubCell"/>
</dbReference>
<organism evidence="4 5">
    <name type="scientific">Clostridium luticellarii</name>
    <dbReference type="NCBI Taxonomy" id="1691940"/>
    <lineage>
        <taxon>Bacteria</taxon>
        <taxon>Bacillati</taxon>
        <taxon>Bacillota</taxon>
        <taxon>Clostridia</taxon>
        <taxon>Eubacteriales</taxon>
        <taxon>Clostridiaceae</taxon>
        <taxon>Clostridium</taxon>
    </lineage>
</organism>
<keyword evidence="2 3" id="KW-0501">Molybdenum cofactor biosynthesis</keyword>
<dbReference type="PANTHER" id="PTHR30592">
    <property type="entry name" value="FORMATE DEHYDROGENASE"/>
    <property type="match status" value="1"/>
</dbReference>
<protein>
    <recommendedName>
        <fullName evidence="3">Sulfur carrier protein FdhD</fullName>
    </recommendedName>
</protein>
<dbReference type="NCBIfam" id="TIGR00129">
    <property type="entry name" value="fdhD_narQ"/>
    <property type="match status" value="1"/>
</dbReference>
<sequence>MNKTMKFKVTKYEGEYKQLIDESAVCEYPLNIFLNGRYLTTLLCTPEKIKELTVGFLAFRGIITDFDQIKSIEVDSKNGISKVVLKDGSFDSSLHSKQMLYHNFNGCRQGEIFSHIMDSMGIDKIKGDNIHIDSGKIYELMKKSLSYSEAFKITGGVQCAVLCDENDVIFICEDVARHNALDKLTGESLIKKISLRDKMLFVSSRVSFEMMLKIARLGVPIVASKSAPTDLSIKFAEELNLTLLGFVRGRRMNIYTNPQRIK</sequence>
<dbReference type="Proteomes" id="UP000237798">
    <property type="component" value="Unassembled WGS sequence"/>
</dbReference>
<dbReference type="SUPFAM" id="SSF53927">
    <property type="entry name" value="Cytidine deaminase-like"/>
    <property type="match status" value="1"/>
</dbReference>
<dbReference type="OrthoDB" id="9782042at2"/>
<dbReference type="RefSeq" id="WP_106009621.1">
    <property type="nucleotide sequence ID" value="NZ_JALCPJ010000014.1"/>
</dbReference>
<gene>
    <name evidence="3" type="primary">fdhD</name>
    <name evidence="4" type="ORF">CLLU_20310</name>
</gene>
<dbReference type="GO" id="GO:0006777">
    <property type="term" value="P:Mo-molybdopterin cofactor biosynthetic process"/>
    <property type="evidence" value="ECO:0007669"/>
    <property type="project" value="UniProtKB-UniRule"/>
</dbReference>